<keyword evidence="1" id="KW-1133">Transmembrane helix</keyword>
<name>A0AAP0M1J4_9ROSI</name>
<gene>
    <name evidence="2" type="ORF">WN944_003388</name>
</gene>
<comment type="caution">
    <text evidence="2">The sequence shown here is derived from an EMBL/GenBank/DDBJ whole genome shotgun (WGS) entry which is preliminary data.</text>
</comment>
<accession>A0AAP0M1J4</accession>
<evidence type="ECO:0000313" key="3">
    <source>
        <dbReference type="Proteomes" id="UP001428341"/>
    </source>
</evidence>
<evidence type="ECO:0000256" key="1">
    <source>
        <dbReference type="SAM" id="Phobius"/>
    </source>
</evidence>
<evidence type="ECO:0000313" key="2">
    <source>
        <dbReference type="EMBL" id="KAK9192695.1"/>
    </source>
</evidence>
<dbReference type="EMBL" id="JBCGBO010000006">
    <property type="protein sequence ID" value="KAK9192695.1"/>
    <property type="molecule type" value="Genomic_DNA"/>
</dbReference>
<dbReference type="AlphaFoldDB" id="A0AAP0M1J4"/>
<sequence length="49" mass="5408">MAATLVFQQQFTVTALSSCPKSAHVLHILVFVLVVAPSLLMLLLRHCRC</sequence>
<dbReference type="Proteomes" id="UP001428341">
    <property type="component" value="Unassembled WGS sequence"/>
</dbReference>
<keyword evidence="1" id="KW-0472">Membrane</keyword>
<protein>
    <submittedName>
        <fullName evidence="2">Uncharacterized protein</fullName>
    </submittedName>
</protein>
<keyword evidence="1" id="KW-0812">Transmembrane</keyword>
<feature type="transmembrane region" description="Helical" evidence="1">
    <location>
        <begin position="25"/>
        <end position="44"/>
    </location>
</feature>
<organism evidence="2 3">
    <name type="scientific">Citrus x changshan-huyou</name>
    <dbReference type="NCBI Taxonomy" id="2935761"/>
    <lineage>
        <taxon>Eukaryota</taxon>
        <taxon>Viridiplantae</taxon>
        <taxon>Streptophyta</taxon>
        <taxon>Embryophyta</taxon>
        <taxon>Tracheophyta</taxon>
        <taxon>Spermatophyta</taxon>
        <taxon>Magnoliopsida</taxon>
        <taxon>eudicotyledons</taxon>
        <taxon>Gunneridae</taxon>
        <taxon>Pentapetalae</taxon>
        <taxon>rosids</taxon>
        <taxon>malvids</taxon>
        <taxon>Sapindales</taxon>
        <taxon>Rutaceae</taxon>
        <taxon>Aurantioideae</taxon>
        <taxon>Citrus</taxon>
    </lineage>
</organism>
<proteinExistence type="predicted"/>
<reference evidence="2 3" key="1">
    <citation type="submission" date="2024-05" db="EMBL/GenBank/DDBJ databases">
        <title>Haplotype-resolved chromosome-level genome assembly of Huyou (Citrus changshanensis).</title>
        <authorList>
            <person name="Miao C."/>
            <person name="Chen W."/>
            <person name="Wu Y."/>
            <person name="Wang L."/>
            <person name="Zhao S."/>
            <person name="Grierson D."/>
            <person name="Xu C."/>
            <person name="Chen K."/>
        </authorList>
    </citation>
    <scope>NUCLEOTIDE SEQUENCE [LARGE SCALE GENOMIC DNA]</scope>
    <source>
        <strain evidence="2">01-14</strain>
        <tissue evidence="2">Leaf</tissue>
    </source>
</reference>
<keyword evidence="3" id="KW-1185">Reference proteome</keyword>